<protein>
    <recommendedName>
        <fullName evidence="5">Ubiquitin-like protease family profile domain-containing protein</fullName>
    </recommendedName>
</protein>
<keyword evidence="4" id="KW-0788">Thiol protease</keyword>
<comment type="caution">
    <text evidence="6">The sequence shown here is derived from an EMBL/GenBank/DDBJ whole genome shotgun (WGS) entry which is preliminary data.</text>
</comment>
<comment type="similarity">
    <text evidence="1">Belongs to the peptidase C48 family.</text>
</comment>
<evidence type="ECO:0000259" key="5">
    <source>
        <dbReference type="PROSITE" id="PS50600"/>
    </source>
</evidence>
<feature type="domain" description="Ubiquitin-like protease family profile" evidence="5">
    <location>
        <begin position="7"/>
        <end position="191"/>
    </location>
</feature>
<dbReference type="InterPro" id="IPR044613">
    <property type="entry name" value="Nep1/2-like"/>
</dbReference>
<dbReference type="InterPro" id="IPR038765">
    <property type="entry name" value="Papain-like_cys_pep_sf"/>
</dbReference>
<dbReference type="GO" id="GO:0006508">
    <property type="term" value="P:proteolysis"/>
    <property type="evidence" value="ECO:0007669"/>
    <property type="project" value="UniProtKB-KW"/>
</dbReference>
<dbReference type="Pfam" id="PF02902">
    <property type="entry name" value="Peptidase_C48"/>
    <property type="match status" value="1"/>
</dbReference>
<evidence type="ECO:0000313" key="6">
    <source>
        <dbReference type="EMBL" id="KAK9664117.1"/>
    </source>
</evidence>
<reference evidence="6" key="1">
    <citation type="submission" date="2024-03" db="EMBL/GenBank/DDBJ databases">
        <title>WGS assembly of Saponaria officinalis var. Norfolk2.</title>
        <authorList>
            <person name="Jenkins J."/>
            <person name="Shu S."/>
            <person name="Grimwood J."/>
            <person name="Barry K."/>
            <person name="Goodstein D."/>
            <person name="Schmutz J."/>
            <person name="Leebens-Mack J."/>
            <person name="Osbourn A."/>
        </authorList>
    </citation>
    <scope>NUCLEOTIDE SEQUENCE [LARGE SCALE GENOMIC DNA]</scope>
    <source>
        <strain evidence="6">JIC</strain>
    </source>
</reference>
<sequence length="236" mass="26091">MIKYEDVVLQESDIDTLRGPCFLTDKVIEFYFAYLASTYKTDAVQLVEPSMSYWLAHCDQVEASSFAESHKLSTKSLVLFVVNDCDGSCEGDSGSHWSTLVYNRSMNSFIHYDTMEGVNHLAAMDLYEAVKSHMGSGGQVSKKSRDKKKSARSVCKPSVCKPPVFSEGKDIPQQSNGYDCGLYVLAIAEAICHWFVDEMNTQVDLLSAVAEQVDHSVESQMRGNVLGIIQKVGIGS</sequence>
<dbReference type="SUPFAM" id="SSF54001">
    <property type="entry name" value="Cysteine proteinases"/>
    <property type="match status" value="1"/>
</dbReference>
<evidence type="ECO:0000256" key="4">
    <source>
        <dbReference type="ARBA" id="ARBA00022807"/>
    </source>
</evidence>
<dbReference type="PANTHER" id="PTHR46468:SF1">
    <property type="entry name" value="SENTRIN-SPECIFIC PROTEASE 8"/>
    <property type="match status" value="1"/>
</dbReference>
<dbReference type="AlphaFoldDB" id="A0AAW1GRJ1"/>
<dbReference type="PANTHER" id="PTHR46468">
    <property type="entry name" value="SENTRIN-SPECIFIC PROTEASE 8"/>
    <property type="match status" value="1"/>
</dbReference>
<proteinExistence type="inferred from homology"/>
<dbReference type="EMBL" id="JBDFQZ010000014">
    <property type="protein sequence ID" value="KAK9664117.1"/>
    <property type="molecule type" value="Genomic_DNA"/>
</dbReference>
<gene>
    <name evidence="6" type="ORF">RND81_14G020400</name>
</gene>
<evidence type="ECO:0000256" key="3">
    <source>
        <dbReference type="ARBA" id="ARBA00022801"/>
    </source>
</evidence>
<keyword evidence="7" id="KW-1185">Reference proteome</keyword>
<name>A0AAW1GRJ1_SAPOF</name>
<dbReference type="Gene3D" id="3.40.395.10">
    <property type="entry name" value="Adenoviral Proteinase, Chain A"/>
    <property type="match status" value="1"/>
</dbReference>
<evidence type="ECO:0000313" key="7">
    <source>
        <dbReference type="Proteomes" id="UP001443914"/>
    </source>
</evidence>
<evidence type="ECO:0000256" key="2">
    <source>
        <dbReference type="ARBA" id="ARBA00022670"/>
    </source>
</evidence>
<evidence type="ECO:0000256" key="1">
    <source>
        <dbReference type="ARBA" id="ARBA00005234"/>
    </source>
</evidence>
<keyword evidence="2" id="KW-0645">Protease</keyword>
<dbReference type="GO" id="GO:0019784">
    <property type="term" value="F:deNEDDylase activity"/>
    <property type="evidence" value="ECO:0007669"/>
    <property type="project" value="InterPro"/>
</dbReference>
<organism evidence="6 7">
    <name type="scientific">Saponaria officinalis</name>
    <name type="common">Common soapwort</name>
    <name type="synonym">Lychnis saponaria</name>
    <dbReference type="NCBI Taxonomy" id="3572"/>
    <lineage>
        <taxon>Eukaryota</taxon>
        <taxon>Viridiplantae</taxon>
        <taxon>Streptophyta</taxon>
        <taxon>Embryophyta</taxon>
        <taxon>Tracheophyta</taxon>
        <taxon>Spermatophyta</taxon>
        <taxon>Magnoliopsida</taxon>
        <taxon>eudicotyledons</taxon>
        <taxon>Gunneridae</taxon>
        <taxon>Pentapetalae</taxon>
        <taxon>Caryophyllales</taxon>
        <taxon>Caryophyllaceae</taxon>
        <taxon>Caryophylleae</taxon>
        <taxon>Saponaria</taxon>
    </lineage>
</organism>
<keyword evidence="3" id="KW-0378">Hydrolase</keyword>
<accession>A0AAW1GRJ1</accession>
<dbReference type="Proteomes" id="UP001443914">
    <property type="component" value="Unassembled WGS sequence"/>
</dbReference>
<dbReference type="InterPro" id="IPR003653">
    <property type="entry name" value="Peptidase_C48_C"/>
</dbReference>
<dbReference type="GO" id="GO:0000338">
    <property type="term" value="P:protein deneddylation"/>
    <property type="evidence" value="ECO:0007669"/>
    <property type="project" value="TreeGrafter"/>
</dbReference>
<dbReference type="PROSITE" id="PS50600">
    <property type="entry name" value="ULP_PROTEASE"/>
    <property type="match status" value="1"/>
</dbReference>
<dbReference type="GO" id="GO:0008234">
    <property type="term" value="F:cysteine-type peptidase activity"/>
    <property type="evidence" value="ECO:0007669"/>
    <property type="project" value="UniProtKB-KW"/>
</dbReference>